<sequence>QFHLQERDRIRVFPVSKYYPNLLALLSILVELVQLNSLNFDSMIQPERQRNAFDQIPTVLKWFGCTGIIEIGIVPIEIKATLCYVLLVVWFFMLKFVNKFQESRPMLNHVLTKDFPSLLHGFLYMSTVLTFFSFVTCVDFQGRTGQLFVKCMDSGMTPPPFLMRYQSITCWGEEHRTYALLGMWGLTFFLSVGLLSRSSNQVLFEQETLDIKFTQLVIMCVQFMKALTAVVTEFVVFNSFLRACIGLAGNELLLLFMLGMKGSSLWFIQIIKAGIYTASCWWPVVSLYRITKNDVYGAYTDLVGIGYWCLALVVVALTFILWRVRQCTNRAADDKNGDGSQTRWSSNYLRRNQGLREGH</sequence>
<proteinExistence type="predicted"/>
<dbReference type="InParanoid" id="K3WMX3"/>
<dbReference type="HOGENOM" id="CLU_048970_0_0_1"/>
<dbReference type="Proteomes" id="UP000019132">
    <property type="component" value="Unassembled WGS sequence"/>
</dbReference>
<dbReference type="AlphaFoldDB" id="K3WMX3"/>
<dbReference type="VEuPathDB" id="FungiDB:PYU1_G006303"/>
<evidence type="ECO:0000313" key="3">
    <source>
        <dbReference type="Proteomes" id="UP000019132"/>
    </source>
</evidence>
<dbReference type="EMBL" id="GL376604">
    <property type="status" value="NOT_ANNOTATED_CDS"/>
    <property type="molecule type" value="Genomic_DNA"/>
</dbReference>
<reference evidence="3" key="1">
    <citation type="journal article" date="2010" name="Genome Biol.">
        <title>Genome sequence of the necrotrophic plant pathogen Pythium ultimum reveals original pathogenicity mechanisms and effector repertoire.</title>
        <authorList>
            <person name="Levesque C.A."/>
            <person name="Brouwer H."/>
            <person name="Cano L."/>
            <person name="Hamilton J.P."/>
            <person name="Holt C."/>
            <person name="Huitema E."/>
            <person name="Raffaele S."/>
            <person name="Robideau G.P."/>
            <person name="Thines M."/>
            <person name="Win J."/>
            <person name="Zerillo M.M."/>
            <person name="Beakes G.W."/>
            <person name="Boore J.L."/>
            <person name="Busam D."/>
            <person name="Dumas B."/>
            <person name="Ferriera S."/>
            <person name="Fuerstenberg S.I."/>
            <person name="Gachon C.M."/>
            <person name="Gaulin E."/>
            <person name="Govers F."/>
            <person name="Grenville-Briggs L."/>
            <person name="Horner N."/>
            <person name="Hostetler J."/>
            <person name="Jiang R.H."/>
            <person name="Johnson J."/>
            <person name="Krajaejun T."/>
            <person name="Lin H."/>
            <person name="Meijer H.J."/>
            <person name="Moore B."/>
            <person name="Morris P."/>
            <person name="Phuntmart V."/>
            <person name="Puiu D."/>
            <person name="Shetty J."/>
            <person name="Stajich J.E."/>
            <person name="Tripathy S."/>
            <person name="Wawra S."/>
            <person name="van West P."/>
            <person name="Whitty B.R."/>
            <person name="Coutinho P.M."/>
            <person name="Henrissat B."/>
            <person name="Martin F."/>
            <person name="Thomas P.D."/>
            <person name="Tyler B.M."/>
            <person name="De Vries R.P."/>
            <person name="Kamoun S."/>
            <person name="Yandell M."/>
            <person name="Tisserat N."/>
            <person name="Buell C.R."/>
        </authorList>
    </citation>
    <scope>NUCLEOTIDE SEQUENCE</scope>
    <source>
        <strain evidence="3">DAOM:BR144</strain>
    </source>
</reference>
<feature type="transmembrane region" description="Helical" evidence="1">
    <location>
        <begin position="118"/>
        <end position="135"/>
    </location>
</feature>
<feature type="transmembrane region" description="Helical" evidence="1">
    <location>
        <begin position="305"/>
        <end position="322"/>
    </location>
</feature>
<feature type="transmembrane region" description="Helical" evidence="1">
    <location>
        <begin position="265"/>
        <end position="285"/>
    </location>
</feature>
<feature type="transmembrane region" description="Helical" evidence="1">
    <location>
        <begin position="82"/>
        <end position="98"/>
    </location>
</feature>
<keyword evidence="1" id="KW-0812">Transmembrane</keyword>
<feature type="transmembrane region" description="Helical" evidence="1">
    <location>
        <begin position="240"/>
        <end position="258"/>
    </location>
</feature>
<keyword evidence="1" id="KW-0472">Membrane</keyword>
<reference evidence="3" key="2">
    <citation type="submission" date="2010-04" db="EMBL/GenBank/DDBJ databases">
        <authorList>
            <person name="Buell R."/>
            <person name="Hamilton J."/>
            <person name="Hostetler J."/>
        </authorList>
    </citation>
    <scope>NUCLEOTIDE SEQUENCE [LARGE SCALE GENOMIC DNA]</scope>
    <source>
        <strain evidence="3">DAOM:BR144</strain>
    </source>
</reference>
<dbReference type="STRING" id="431595.K3WMX3"/>
<feature type="transmembrane region" description="Helical" evidence="1">
    <location>
        <begin position="177"/>
        <end position="195"/>
    </location>
</feature>
<organism evidence="2 3">
    <name type="scientific">Globisporangium ultimum (strain ATCC 200006 / CBS 805.95 / DAOM BR144)</name>
    <name type="common">Pythium ultimum</name>
    <dbReference type="NCBI Taxonomy" id="431595"/>
    <lineage>
        <taxon>Eukaryota</taxon>
        <taxon>Sar</taxon>
        <taxon>Stramenopiles</taxon>
        <taxon>Oomycota</taxon>
        <taxon>Peronosporomycetes</taxon>
        <taxon>Pythiales</taxon>
        <taxon>Pythiaceae</taxon>
        <taxon>Globisporangium</taxon>
    </lineage>
</organism>
<evidence type="ECO:0000256" key="1">
    <source>
        <dbReference type="SAM" id="Phobius"/>
    </source>
</evidence>
<protein>
    <submittedName>
        <fullName evidence="2">Uncharacterized protein</fullName>
    </submittedName>
</protein>
<accession>K3WMX3</accession>
<keyword evidence="1" id="KW-1133">Transmembrane helix</keyword>
<reference evidence="2" key="3">
    <citation type="submission" date="2015-02" db="UniProtKB">
        <authorList>
            <consortium name="EnsemblProtists"/>
        </authorList>
    </citation>
    <scope>IDENTIFICATION</scope>
    <source>
        <strain evidence="2">DAOM BR144</strain>
    </source>
</reference>
<name>K3WMX3_GLOUD</name>
<dbReference type="eggNOG" id="ENOG502SGS5">
    <property type="taxonomic scope" value="Eukaryota"/>
</dbReference>
<keyword evidence="3" id="KW-1185">Reference proteome</keyword>
<evidence type="ECO:0000313" key="2">
    <source>
        <dbReference type="EnsemblProtists" id="PYU1_T006315"/>
    </source>
</evidence>
<dbReference type="EnsemblProtists" id="PYU1_T006315">
    <property type="protein sequence ID" value="PYU1_T006315"/>
    <property type="gene ID" value="PYU1_G006303"/>
</dbReference>